<feature type="compositionally biased region" description="Polar residues" evidence="1">
    <location>
        <begin position="48"/>
        <end position="59"/>
    </location>
</feature>
<dbReference type="Proteomes" id="UP000479692">
    <property type="component" value="Unassembled WGS sequence"/>
</dbReference>
<comment type="caution">
    <text evidence="3">The sequence shown here is derived from an EMBL/GenBank/DDBJ whole genome shotgun (WGS) entry which is preliminary data.</text>
</comment>
<dbReference type="AlphaFoldDB" id="A0A7C9M1P3"/>
<evidence type="ECO:0000313" key="3">
    <source>
        <dbReference type="EMBL" id="MUV13266.1"/>
    </source>
</evidence>
<protein>
    <submittedName>
        <fullName evidence="3">Uncharacterized protein</fullName>
    </submittedName>
</protein>
<keyword evidence="2" id="KW-0732">Signal</keyword>
<accession>A0A7C9M1P3</accession>
<proteinExistence type="predicted"/>
<dbReference type="RefSeq" id="WP_156640346.1">
    <property type="nucleotide sequence ID" value="NZ_WOXT01000001.1"/>
</dbReference>
<dbReference type="EMBL" id="WOXT01000001">
    <property type="protein sequence ID" value="MUV13266.1"/>
    <property type="molecule type" value="Genomic_DNA"/>
</dbReference>
<feature type="compositionally biased region" description="Basic and acidic residues" evidence="1">
    <location>
        <begin position="24"/>
        <end position="41"/>
    </location>
</feature>
<sequence>MKGKATIVLASMVLVGATAAAHAAKPDSTLEQRNAKAESMKQKRHSFKATQPRTMSQADATKVRKAGGTLKVRVPEELWSTMAVQRDANGQLRVIETDGTQAPAATTEGLPNE</sequence>
<name>A0A7C9M1P3_9GAMM</name>
<evidence type="ECO:0000313" key="4">
    <source>
        <dbReference type="Proteomes" id="UP000479692"/>
    </source>
</evidence>
<feature type="chain" id="PRO_5028878391" evidence="2">
    <location>
        <begin position="24"/>
        <end position="113"/>
    </location>
</feature>
<feature type="signal peptide" evidence="2">
    <location>
        <begin position="1"/>
        <end position="23"/>
    </location>
</feature>
<feature type="region of interest" description="Disordered" evidence="1">
    <location>
        <begin position="21"/>
        <end position="68"/>
    </location>
</feature>
<evidence type="ECO:0000256" key="2">
    <source>
        <dbReference type="SAM" id="SignalP"/>
    </source>
</evidence>
<evidence type="ECO:0000256" key="1">
    <source>
        <dbReference type="SAM" id="MobiDB-lite"/>
    </source>
</evidence>
<keyword evidence="4" id="KW-1185">Reference proteome</keyword>
<organism evidence="3 4">
    <name type="scientific">Noviluteimonas gilva</name>
    <dbReference type="NCBI Taxonomy" id="2682097"/>
    <lineage>
        <taxon>Bacteria</taxon>
        <taxon>Pseudomonadati</taxon>
        <taxon>Pseudomonadota</taxon>
        <taxon>Gammaproteobacteria</taxon>
        <taxon>Lysobacterales</taxon>
        <taxon>Lysobacteraceae</taxon>
        <taxon>Noviluteimonas</taxon>
    </lineage>
</organism>
<reference evidence="3 4" key="1">
    <citation type="submission" date="2019-12" db="EMBL/GenBank/DDBJ databases">
        <authorList>
            <person name="Xu J."/>
        </authorList>
    </citation>
    <scope>NUCLEOTIDE SEQUENCE [LARGE SCALE GENOMIC DNA]</scope>
    <source>
        <strain evidence="3 4">HX-5-24</strain>
    </source>
</reference>
<gene>
    <name evidence="3" type="ORF">GN331_03500</name>
</gene>